<dbReference type="InterPro" id="IPR008775">
    <property type="entry name" value="Phytyl_CoA_dOase-like"/>
</dbReference>
<dbReference type="Gene3D" id="2.60.120.620">
    <property type="entry name" value="q2cbj1_9rhob like domain"/>
    <property type="match status" value="1"/>
</dbReference>
<dbReference type="GO" id="GO:0016706">
    <property type="term" value="F:2-oxoglutarate-dependent dioxygenase activity"/>
    <property type="evidence" value="ECO:0007669"/>
    <property type="project" value="UniProtKB-ARBA"/>
</dbReference>
<name>A0A5R9G6C0_9BACL</name>
<dbReference type="Pfam" id="PF13646">
    <property type="entry name" value="HEAT_2"/>
    <property type="match status" value="2"/>
</dbReference>
<dbReference type="InterPro" id="IPR016024">
    <property type="entry name" value="ARM-type_fold"/>
</dbReference>
<protein>
    <submittedName>
        <fullName evidence="2">Phytanoyl-CoA dioxygenase</fullName>
    </submittedName>
</protein>
<dbReference type="PANTHER" id="PTHR12697">
    <property type="entry name" value="PBS LYASE HEAT-LIKE PROTEIN"/>
    <property type="match status" value="1"/>
</dbReference>
<dbReference type="SUPFAM" id="SSF48371">
    <property type="entry name" value="ARM repeat"/>
    <property type="match status" value="1"/>
</dbReference>
<dbReference type="InterPro" id="IPR011989">
    <property type="entry name" value="ARM-like"/>
</dbReference>
<organism evidence="2 3">
    <name type="scientific">Paenibacillus antri</name>
    <dbReference type="NCBI Taxonomy" id="2582848"/>
    <lineage>
        <taxon>Bacteria</taxon>
        <taxon>Bacillati</taxon>
        <taxon>Bacillota</taxon>
        <taxon>Bacilli</taxon>
        <taxon>Bacillales</taxon>
        <taxon>Paenibacillaceae</taxon>
        <taxon>Paenibacillus</taxon>
    </lineage>
</organism>
<dbReference type="Pfam" id="PF05721">
    <property type="entry name" value="PhyH"/>
    <property type="match status" value="1"/>
</dbReference>
<dbReference type="SUPFAM" id="SSF51197">
    <property type="entry name" value="Clavaminate synthase-like"/>
    <property type="match status" value="1"/>
</dbReference>
<evidence type="ECO:0000313" key="2">
    <source>
        <dbReference type="EMBL" id="TLS48313.1"/>
    </source>
</evidence>
<evidence type="ECO:0000256" key="1">
    <source>
        <dbReference type="ARBA" id="ARBA00045876"/>
    </source>
</evidence>
<dbReference type="OrthoDB" id="505313at2"/>
<keyword evidence="2" id="KW-0223">Dioxygenase</keyword>
<dbReference type="SMART" id="SM00567">
    <property type="entry name" value="EZ_HEAT"/>
    <property type="match status" value="3"/>
</dbReference>
<keyword evidence="3" id="KW-1185">Reference proteome</keyword>
<dbReference type="Proteomes" id="UP000309676">
    <property type="component" value="Unassembled WGS sequence"/>
</dbReference>
<dbReference type="PANTHER" id="PTHR12697:SF5">
    <property type="entry name" value="DEOXYHYPUSINE HYDROXYLASE"/>
    <property type="match status" value="1"/>
</dbReference>
<dbReference type="RefSeq" id="WP_138198268.1">
    <property type="nucleotide sequence ID" value="NZ_VCIW01000040.1"/>
</dbReference>
<proteinExistence type="predicted"/>
<gene>
    <name evidence="2" type="ORF">FE782_31265</name>
</gene>
<dbReference type="InterPro" id="IPR004155">
    <property type="entry name" value="PBS_lyase_HEAT"/>
</dbReference>
<comment type="function">
    <text evidence="1">Catalyzes the hydroxylation of the N(6)-(4-aminobutyl)-L-lysine intermediate produced by deoxyhypusine synthase/DHPS on a critical lysine of the eukaryotic translation initiation factor 5A/eIF-5A. This is the second step of the post-translational modification of that lysine into an unusual amino acid residue named hypusine. Hypusination is unique to mature eIF-5A factor and is essential for its function.</text>
</comment>
<dbReference type="EMBL" id="VCIW01000040">
    <property type="protein sequence ID" value="TLS48313.1"/>
    <property type="molecule type" value="Genomic_DNA"/>
</dbReference>
<evidence type="ECO:0000313" key="3">
    <source>
        <dbReference type="Proteomes" id="UP000309676"/>
    </source>
</evidence>
<dbReference type="AlphaFoldDB" id="A0A5R9G6C0"/>
<reference evidence="2 3" key="1">
    <citation type="submission" date="2019-05" db="EMBL/GenBank/DDBJ databases">
        <authorList>
            <person name="Narsing Rao M.P."/>
            <person name="Li W.J."/>
        </authorList>
    </citation>
    <scope>NUCLEOTIDE SEQUENCE [LARGE SCALE GENOMIC DNA]</scope>
    <source>
        <strain evidence="2 3">SYSU_K30003</strain>
    </source>
</reference>
<dbReference type="InterPro" id="IPR021133">
    <property type="entry name" value="HEAT_type_2"/>
</dbReference>
<comment type="caution">
    <text evidence="2">The sequence shown here is derived from an EMBL/GenBank/DDBJ whole genome shotgun (WGS) entry which is preliminary data.</text>
</comment>
<sequence length="473" mass="50541">MTINPPVLLTDEQMRRFVTDGYLLLKTDFPKSFHDALTAQLDKVYEEEGNPGNNLLPRIRELRKVFDHPAVTGALTSVLGPNYMLHAHRHGHFNATPKPGGWHKDSYWGYKKQRNHHPWWAMIMYFPQDTPVELGPTGLLPGTQNYETRVFETEDPAGEALAAGEAGTFLLIHYDIWHRSTANVLGKPRYMLKFEFMRTSAPTAPSWDNRDAAWSAPATVDALPARHDLLWEETWRWLRGEVGAIAGSLPADDAAVADAAARLAGDDEPDALNAAYELAARGDRGIAALAGALLAGGAAGRAASYGLAVAGAAAVPALREALASADEKAAARGAFALGELRGLAAGAVPALVDALGRAEPRVRRAAVEALGLIGPAAGAHVGDAVAALARALADDDAQTRFTAGLSLARLGSAAAAAVPALVLALDDENRYVRAHAAEALRYIGTPEANEALLHELTYARWCSTTTKESTFYP</sequence>
<accession>A0A5R9G6C0</accession>
<dbReference type="Gene3D" id="1.25.10.10">
    <property type="entry name" value="Leucine-rich Repeat Variant"/>
    <property type="match status" value="2"/>
</dbReference>
<dbReference type="PROSITE" id="PS50077">
    <property type="entry name" value="HEAT_REPEAT"/>
    <property type="match status" value="2"/>
</dbReference>
<keyword evidence="2" id="KW-0560">Oxidoreductase</keyword>